<proteinExistence type="predicted"/>
<feature type="chain" id="PRO_5014929546" evidence="2">
    <location>
        <begin position="27"/>
        <end position="256"/>
    </location>
</feature>
<dbReference type="AlphaFoldDB" id="A0A2N0WJ66"/>
<dbReference type="Proteomes" id="UP000233553">
    <property type="component" value="Unassembled WGS sequence"/>
</dbReference>
<gene>
    <name evidence="3" type="ORF">CW311_03225</name>
</gene>
<accession>A0A2N0WJ66</accession>
<evidence type="ECO:0000256" key="1">
    <source>
        <dbReference type="SAM" id="MobiDB-lite"/>
    </source>
</evidence>
<name>A0A2N0WJ66_9GAMM</name>
<sequence length="256" mass="29156">MLKYKMGLGGMILMGASAYFSASVFAAPLQILDFKKGQLSATEQTQLCEQVKELCQQRTQWQSLKTPDQTLWLLSEGNIAQFATSTTGFKLLKQWRIQLAATEEMARSSHYIFPKLFPMDQNRYAVAVIDTFSESYSGGGASVERASFYELKDSGKTHRFIENYPFNFSRMIRACFSEQDYESSKGKCHDEDSLSLDIRPIKPMLWQFRYRYSLDVSPASDSGEKSFKGSRNLNIDLNKAPEQPNIPAEWDYAGME</sequence>
<evidence type="ECO:0000313" key="3">
    <source>
        <dbReference type="EMBL" id="PKF36191.1"/>
    </source>
</evidence>
<organism evidence="3 4">
    <name type="scientific">Acinetobacter proteolyticus</name>
    <dbReference type="NCBI Taxonomy" id="1776741"/>
    <lineage>
        <taxon>Bacteria</taxon>
        <taxon>Pseudomonadati</taxon>
        <taxon>Pseudomonadota</taxon>
        <taxon>Gammaproteobacteria</taxon>
        <taxon>Moraxellales</taxon>
        <taxon>Moraxellaceae</taxon>
        <taxon>Acinetobacter</taxon>
    </lineage>
</organism>
<dbReference type="RefSeq" id="WP_101235610.1">
    <property type="nucleotide sequence ID" value="NZ_PISJ01000003.1"/>
</dbReference>
<protein>
    <submittedName>
        <fullName evidence="3">Uncharacterized protein</fullName>
    </submittedName>
</protein>
<evidence type="ECO:0000313" key="4">
    <source>
        <dbReference type="Proteomes" id="UP000233553"/>
    </source>
</evidence>
<dbReference type="EMBL" id="PISJ01000003">
    <property type="protein sequence ID" value="PKF36191.1"/>
    <property type="molecule type" value="Genomic_DNA"/>
</dbReference>
<evidence type="ECO:0000256" key="2">
    <source>
        <dbReference type="SAM" id="SignalP"/>
    </source>
</evidence>
<reference evidence="3 4" key="1">
    <citation type="submission" date="2017-12" db="EMBL/GenBank/DDBJ databases">
        <title>Draft Genome sequences of multiple microbial strains isolated from spacecraft associated surfaces.</title>
        <authorList>
            <person name="Seuylemezian A."/>
            <person name="Vaishampayan P."/>
            <person name="Venkateswaran K."/>
        </authorList>
    </citation>
    <scope>NUCLEOTIDE SEQUENCE [LARGE SCALE GENOMIC DNA]</scope>
    <source>
        <strain evidence="3 4">2P01AA</strain>
    </source>
</reference>
<keyword evidence="2" id="KW-0732">Signal</keyword>
<feature type="signal peptide" evidence="2">
    <location>
        <begin position="1"/>
        <end position="26"/>
    </location>
</feature>
<comment type="caution">
    <text evidence="3">The sequence shown here is derived from an EMBL/GenBank/DDBJ whole genome shotgun (WGS) entry which is preliminary data.</text>
</comment>
<feature type="region of interest" description="Disordered" evidence="1">
    <location>
        <begin position="236"/>
        <end position="256"/>
    </location>
</feature>